<evidence type="ECO:0000313" key="2">
    <source>
        <dbReference type="Proteomes" id="UP000253495"/>
    </source>
</evidence>
<evidence type="ECO:0000313" key="1">
    <source>
        <dbReference type="EMBL" id="RCW43580.1"/>
    </source>
</evidence>
<name>A0A368VPV9_9ACTN</name>
<sequence>MSATLSIRVDSETEEELAVLTADGRSRNAAIVSAIHEAYRQAAYARLREDAEALRDNSDYRAEVQAARADMGAEDAW</sequence>
<comment type="caution">
    <text evidence="1">The sequence shown here is derived from an EMBL/GenBank/DDBJ whole genome shotgun (WGS) entry which is preliminary data.</text>
</comment>
<protein>
    <recommendedName>
        <fullName evidence="3">Ribbon-helix-helix CopG family protein</fullName>
    </recommendedName>
</protein>
<dbReference type="AlphaFoldDB" id="A0A368VPV9"/>
<dbReference type="OrthoDB" id="3693361at2"/>
<dbReference type="Proteomes" id="UP000253495">
    <property type="component" value="Unassembled WGS sequence"/>
</dbReference>
<dbReference type="RefSeq" id="WP_114453170.1">
    <property type="nucleotide sequence ID" value="NZ_QPJC01000006.1"/>
</dbReference>
<evidence type="ECO:0008006" key="3">
    <source>
        <dbReference type="Google" id="ProtNLM"/>
    </source>
</evidence>
<gene>
    <name evidence="1" type="ORF">DFQ14_10657</name>
</gene>
<reference evidence="1 2" key="1">
    <citation type="submission" date="2018-07" db="EMBL/GenBank/DDBJ databases">
        <title>Genomic Encyclopedia of Type Strains, Phase III (KMG-III): the genomes of soil and plant-associated and newly described type strains.</title>
        <authorList>
            <person name="Whitman W."/>
        </authorList>
    </citation>
    <scope>NUCLEOTIDE SEQUENCE [LARGE SCALE GENOMIC DNA]</scope>
    <source>
        <strain evidence="1 2">CECT 8575</strain>
    </source>
</reference>
<proteinExistence type="predicted"/>
<accession>A0A368VPV9</accession>
<keyword evidence="2" id="KW-1185">Reference proteome</keyword>
<organism evidence="1 2">
    <name type="scientific">Halopolyspora algeriensis</name>
    <dbReference type="NCBI Taxonomy" id="1500506"/>
    <lineage>
        <taxon>Bacteria</taxon>
        <taxon>Bacillati</taxon>
        <taxon>Actinomycetota</taxon>
        <taxon>Actinomycetes</taxon>
        <taxon>Actinomycetes incertae sedis</taxon>
        <taxon>Halopolyspora</taxon>
    </lineage>
</organism>
<dbReference type="EMBL" id="QPJC01000006">
    <property type="protein sequence ID" value="RCW43580.1"/>
    <property type="molecule type" value="Genomic_DNA"/>
</dbReference>